<gene>
    <name evidence="2" type="ORF">SAPIO_CDS3445</name>
</gene>
<feature type="region of interest" description="Disordered" evidence="1">
    <location>
        <begin position="1"/>
        <end position="45"/>
    </location>
</feature>
<evidence type="ECO:0000313" key="2">
    <source>
        <dbReference type="EMBL" id="KEZ44441.1"/>
    </source>
</evidence>
<dbReference type="Proteomes" id="UP000028545">
    <property type="component" value="Unassembled WGS sequence"/>
</dbReference>
<dbReference type="AlphaFoldDB" id="A0A084GAS9"/>
<dbReference type="KEGG" id="sapo:SAPIO_CDS3445"/>
<evidence type="ECO:0000256" key="1">
    <source>
        <dbReference type="SAM" id="MobiDB-lite"/>
    </source>
</evidence>
<dbReference type="GeneID" id="27722517"/>
<evidence type="ECO:0000313" key="3">
    <source>
        <dbReference type="Proteomes" id="UP000028545"/>
    </source>
</evidence>
<feature type="region of interest" description="Disordered" evidence="1">
    <location>
        <begin position="63"/>
        <end position="102"/>
    </location>
</feature>
<dbReference type="HOGENOM" id="CLU_2279094_0_0_1"/>
<proteinExistence type="predicted"/>
<dbReference type="EMBL" id="JOWA01000088">
    <property type="protein sequence ID" value="KEZ44441.1"/>
    <property type="molecule type" value="Genomic_DNA"/>
</dbReference>
<name>A0A084GAS9_PSEDA</name>
<sequence>MVEGDPQPAPRQSILDAVAHIGEEDAEPPPRPPQPHRLSREMANMAKAGIQSNLNLRPRLEAAVVREEEEEDEVEVDDDPQDREPFVVERPSPARGGPSVAT</sequence>
<organism evidence="2 3">
    <name type="scientific">Pseudallescheria apiosperma</name>
    <name type="common">Scedosporium apiospermum</name>
    <dbReference type="NCBI Taxonomy" id="563466"/>
    <lineage>
        <taxon>Eukaryota</taxon>
        <taxon>Fungi</taxon>
        <taxon>Dikarya</taxon>
        <taxon>Ascomycota</taxon>
        <taxon>Pezizomycotina</taxon>
        <taxon>Sordariomycetes</taxon>
        <taxon>Hypocreomycetidae</taxon>
        <taxon>Microascales</taxon>
        <taxon>Microascaceae</taxon>
        <taxon>Scedosporium</taxon>
    </lineage>
</organism>
<reference evidence="2 3" key="1">
    <citation type="journal article" date="2014" name="Genome Announc.">
        <title>Draft genome sequence of the pathogenic fungus Scedosporium apiospermum.</title>
        <authorList>
            <person name="Vandeputte P."/>
            <person name="Ghamrawi S."/>
            <person name="Rechenmann M."/>
            <person name="Iltis A."/>
            <person name="Giraud S."/>
            <person name="Fleury M."/>
            <person name="Thornton C."/>
            <person name="Delhaes L."/>
            <person name="Meyer W."/>
            <person name="Papon N."/>
            <person name="Bouchara J.P."/>
        </authorList>
    </citation>
    <scope>NUCLEOTIDE SEQUENCE [LARGE SCALE GENOMIC DNA]</scope>
    <source>
        <strain evidence="2 3">IHEM 14462</strain>
    </source>
</reference>
<feature type="compositionally biased region" description="Acidic residues" evidence="1">
    <location>
        <begin position="67"/>
        <end position="81"/>
    </location>
</feature>
<dbReference type="VEuPathDB" id="FungiDB:SAPIO_CDS3445"/>
<keyword evidence="3" id="KW-1185">Reference proteome</keyword>
<accession>A0A084GAS9</accession>
<dbReference type="RefSeq" id="XP_016644240.1">
    <property type="nucleotide sequence ID" value="XM_016786234.1"/>
</dbReference>
<comment type="caution">
    <text evidence="2">The sequence shown here is derived from an EMBL/GenBank/DDBJ whole genome shotgun (WGS) entry which is preliminary data.</text>
</comment>
<protein>
    <submittedName>
        <fullName evidence="2">Uncharacterized protein</fullName>
    </submittedName>
</protein>